<accession>A0ABT4Q736</accession>
<reference evidence="2 3" key="1">
    <citation type="submission" date="2022-12" db="EMBL/GenBank/DDBJ databases">
        <title>Draft genome sequence of Paenibacillus sp. dW9.</title>
        <authorList>
            <person name="Choi E.-W."/>
            <person name="Kim D.-U."/>
        </authorList>
    </citation>
    <scope>NUCLEOTIDE SEQUENCE [LARGE SCALE GENOMIC DNA]</scope>
    <source>
        <strain evidence="3">dW9</strain>
    </source>
</reference>
<keyword evidence="3" id="KW-1185">Reference proteome</keyword>
<dbReference type="RefSeq" id="WP_269881132.1">
    <property type="nucleotide sequence ID" value="NZ_JAQAGZ010000005.1"/>
</dbReference>
<dbReference type="EMBL" id="JAQAGZ010000005">
    <property type="protein sequence ID" value="MCZ8512685.1"/>
    <property type="molecule type" value="Genomic_DNA"/>
</dbReference>
<sequence>MSEKTLFAIASYRPHPGKEAELREILREHEPALRREGLITDFPFVQLQAADGTLIELFEWKSEAAKDAAHRSPVVWPIWERMMAAAEMVPLSSVEEAQRPFAGFVRK</sequence>
<organism evidence="2 3">
    <name type="scientific">Paenibacillus gyeongsangnamensis</name>
    <dbReference type="NCBI Taxonomy" id="3388067"/>
    <lineage>
        <taxon>Bacteria</taxon>
        <taxon>Bacillati</taxon>
        <taxon>Bacillota</taxon>
        <taxon>Bacilli</taxon>
        <taxon>Bacillales</taxon>
        <taxon>Paenibacillaceae</taxon>
        <taxon>Paenibacillus</taxon>
    </lineage>
</organism>
<dbReference type="Gene3D" id="3.30.70.100">
    <property type="match status" value="1"/>
</dbReference>
<protein>
    <recommendedName>
        <fullName evidence="1">ABM domain-containing protein</fullName>
    </recommendedName>
</protein>
<name>A0ABT4Q736_9BACL</name>
<gene>
    <name evidence="2" type="ORF">O9H85_09715</name>
</gene>
<dbReference type="InterPro" id="IPR007138">
    <property type="entry name" value="ABM_dom"/>
</dbReference>
<dbReference type="Pfam" id="PF03992">
    <property type="entry name" value="ABM"/>
    <property type="match status" value="1"/>
</dbReference>
<comment type="caution">
    <text evidence="2">The sequence shown here is derived from an EMBL/GenBank/DDBJ whole genome shotgun (WGS) entry which is preliminary data.</text>
</comment>
<proteinExistence type="predicted"/>
<evidence type="ECO:0000313" key="2">
    <source>
        <dbReference type="EMBL" id="MCZ8512685.1"/>
    </source>
</evidence>
<dbReference type="SUPFAM" id="SSF54909">
    <property type="entry name" value="Dimeric alpha+beta barrel"/>
    <property type="match status" value="1"/>
</dbReference>
<evidence type="ECO:0000259" key="1">
    <source>
        <dbReference type="Pfam" id="PF03992"/>
    </source>
</evidence>
<dbReference type="Proteomes" id="UP001527882">
    <property type="component" value="Unassembled WGS sequence"/>
</dbReference>
<feature type="domain" description="ABM" evidence="1">
    <location>
        <begin position="7"/>
        <end position="73"/>
    </location>
</feature>
<dbReference type="InterPro" id="IPR011008">
    <property type="entry name" value="Dimeric_a/b-barrel"/>
</dbReference>
<evidence type="ECO:0000313" key="3">
    <source>
        <dbReference type="Proteomes" id="UP001527882"/>
    </source>
</evidence>